<dbReference type="CDD" id="cd00616">
    <property type="entry name" value="AHBA_syn"/>
    <property type="match status" value="1"/>
</dbReference>
<dbReference type="AlphaFoldDB" id="A0A0F9PU66"/>
<dbReference type="InterPro" id="IPR015422">
    <property type="entry name" value="PyrdxlP-dep_Trfase_small"/>
</dbReference>
<dbReference type="InterPro" id="IPR000653">
    <property type="entry name" value="DegT/StrS_aminotransferase"/>
</dbReference>
<proteinExistence type="predicted"/>
<dbReference type="GO" id="GO:0000271">
    <property type="term" value="P:polysaccharide biosynthetic process"/>
    <property type="evidence" value="ECO:0007669"/>
    <property type="project" value="TreeGrafter"/>
</dbReference>
<dbReference type="PANTHER" id="PTHR30244">
    <property type="entry name" value="TRANSAMINASE"/>
    <property type="match status" value="1"/>
</dbReference>
<protein>
    <recommendedName>
        <fullName evidence="2">DegT/DnrJ/EryC1/StrS aminotransferase</fullName>
    </recommendedName>
</protein>
<dbReference type="GO" id="GO:0030170">
    <property type="term" value="F:pyridoxal phosphate binding"/>
    <property type="evidence" value="ECO:0007669"/>
    <property type="project" value="TreeGrafter"/>
</dbReference>
<comment type="caution">
    <text evidence="1">The sequence shown here is derived from an EMBL/GenBank/DDBJ whole genome shotgun (WGS) entry which is preliminary data.</text>
</comment>
<gene>
    <name evidence="1" type="ORF">LCGC14_0856170</name>
</gene>
<dbReference type="Gene3D" id="3.90.1150.10">
    <property type="entry name" value="Aspartate Aminotransferase, domain 1"/>
    <property type="match status" value="1"/>
</dbReference>
<dbReference type="InterPro" id="IPR015424">
    <property type="entry name" value="PyrdxlP-dep_Trfase"/>
</dbReference>
<organism evidence="1">
    <name type="scientific">marine sediment metagenome</name>
    <dbReference type="NCBI Taxonomy" id="412755"/>
    <lineage>
        <taxon>unclassified sequences</taxon>
        <taxon>metagenomes</taxon>
        <taxon>ecological metagenomes</taxon>
    </lineage>
</organism>
<accession>A0A0F9PU66</accession>
<dbReference type="SUPFAM" id="SSF53383">
    <property type="entry name" value="PLP-dependent transferases"/>
    <property type="match status" value="1"/>
</dbReference>
<reference evidence="1" key="1">
    <citation type="journal article" date="2015" name="Nature">
        <title>Complex archaea that bridge the gap between prokaryotes and eukaryotes.</title>
        <authorList>
            <person name="Spang A."/>
            <person name="Saw J.H."/>
            <person name="Jorgensen S.L."/>
            <person name="Zaremba-Niedzwiedzka K."/>
            <person name="Martijn J."/>
            <person name="Lind A.E."/>
            <person name="van Eijk R."/>
            <person name="Schleper C."/>
            <person name="Guy L."/>
            <person name="Ettema T.J."/>
        </authorList>
    </citation>
    <scope>NUCLEOTIDE SEQUENCE</scope>
</reference>
<evidence type="ECO:0000313" key="1">
    <source>
        <dbReference type="EMBL" id="KKN28262.1"/>
    </source>
</evidence>
<dbReference type="Pfam" id="PF01041">
    <property type="entry name" value="DegT_DnrJ_EryC1"/>
    <property type="match status" value="1"/>
</dbReference>
<evidence type="ECO:0008006" key="2">
    <source>
        <dbReference type="Google" id="ProtNLM"/>
    </source>
</evidence>
<name>A0A0F9PU66_9ZZZZ</name>
<dbReference type="PANTHER" id="PTHR30244:SF34">
    <property type="entry name" value="DTDP-4-AMINO-4,6-DIDEOXYGALACTOSE TRANSAMINASE"/>
    <property type="match status" value="1"/>
</dbReference>
<dbReference type="InterPro" id="IPR015421">
    <property type="entry name" value="PyrdxlP-dep_Trfase_major"/>
</dbReference>
<dbReference type="PIRSF" id="PIRSF000390">
    <property type="entry name" value="PLP_StrS"/>
    <property type="match status" value="1"/>
</dbReference>
<sequence length="367" mass="40331">MIALFKVFMSKYASLRVSNVLSSGYIGEGPLVKEFEEAIGRYIGNPHVVCVNSCTSALILALRIAGVRVGDFVATTPMTCLATNEAILALGAHPMWVDVCTQTGNMLPDSLSTVLRTTSGIKAVMCMHWGGVPCDVLKINDVARMHGIPVIEDAAHAFGTEIDHTKIGNHSDFACFSFQAIKTVTCGDGGALVVKNMAVVKRARLLRWFGLDRELSTDMRCHQDPPEFGYKMHMNDISAAIGLSNLKLVGGILKTARENAQYYDDAFENMLNVRAAHLPDSVRPSRWLYTVIVSDPAEFITHMRNCGVACSKVHDRNDTKTMFAGSRCNLPGVTSFDKDHVCIPTGWWVTKEQRDHIISSVKEYEDG</sequence>
<dbReference type="EMBL" id="LAZR01002577">
    <property type="protein sequence ID" value="KKN28262.1"/>
    <property type="molecule type" value="Genomic_DNA"/>
</dbReference>
<dbReference type="Gene3D" id="3.40.640.10">
    <property type="entry name" value="Type I PLP-dependent aspartate aminotransferase-like (Major domain)"/>
    <property type="match status" value="1"/>
</dbReference>
<dbReference type="GO" id="GO:0008483">
    <property type="term" value="F:transaminase activity"/>
    <property type="evidence" value="ECO:0007669"/>
    <property type="project" value="TreeGrafter"/>
</dbReference>